<proteinExistence type="predicted"/>
<dbReference type="Pfam" id="PF25776">
    <property type="entry name" value="Ig_VWDE"/>
    <property type="match status" value="1"/>
</dbReference>
<dbReference type="InterPro" id="IPR001881">
    <property type="entry name" value="EGF-like_Ca-bd_dom"/>
</dbReference>
<protein>
    <recommendedName>
        <fullName evidence="13">von Willebrand factor D and EGF domains</fullName>
    </recommendedName>
</protein>
<dbReference type="GO" id="GO:0005102">
    <property type="term" value="F:signaling receptor binding"/>
    <property type="evidence" value="ECO:0007669"/>
    <property type="project" value="TreeGrafter"/>
</dbReference>
<comment type="caution">
    <text evidence="7">Lacks conserved residue(s) required for the propagation of feature annotation.</text>
</comment>
<dbReference type="Pfam" id="PF00008">
    <property type="entry name" value="EGF"/>
    <property type="match status" value="1"/>
</dbReference>
<dbReference type="SUPFAM" id="SSF57196">
    <property type="entry name" value="EGF/Laminin"/>
    <property type="match status" value="2"/>
</dbReference>
<dbReference type="Proteomes" id="UP000694409">
    <property type="component" value="Unassembled WGS sequence"/>
</dbReference>
<evidence type="ECO:0000259" key="9">
    <source>
        <dbReference type="PROSITE" id="PS50026"/>
    </source>
</evidence>
<keyword evidence="4" id="KW-0175">Coiled coil</keyword>
<keyword evidence="5 7" id="KW-1015">Disulfide bond</keyword>
<evidence type="ECO:0000256" key="5">
    <source>
        <dbReference type="ARBA" id="ARBA00023157"/>
    </source>
</evidence>
<evidence type="ECO:0000259" key="10">
    <source>
        <dbReference type="PROSITE" id="PS51233"/>
    </source>
</evidence>
<dbReference type="SMART" id="SM00179">
    <property type="entry name" value="EGF_CA"/>
    <property type="match status" value="2"/>
</dbReference>
<dbReference type="InterPro" id="IPR058727">
    <property type="entry name" value="Helical_Vwde"/>
</dbReference>
<dbReference type="PANTHER" id="PTHR14949:SF52">
    <property type="entry name" value="VON WILLEBRAND FACTOR D AND EGF DOMAIN-CONTAINING PROTEIN"/>
    <property type="match status" value="1"/>
</dbReference>
<dbReference type="PROSITE" id="PS00010">
    <property type="entry name" value="ASX_HYDROXYL"/>
    <property type="match status" value="1"/>
</dbReference>
<dbReference type="SMART" id="SM00216">
    <property type="entry name" value="VWD"/>
    <property type="match status" value="1"/>
</dbReference>
<organism evidence="11 12">
    <name type="scientific">Serinus canaria</name>
    <name type="common">Island canary</name>
    <name type="synonym">Fringilla canaria</name>
    <dbReference type="NCBI Taxonomy" id="9135"/>
    <lineage>
        <taxon>Eukaryota</taxon>
        <taxon>Metazoa</taxon>
        <taxon>Chordata</taxon>
        <taxon>Craniata</taxon>
        <taxon>Vertebrata</taxon>
        <taxon>Euteleostomi</taxon>
        <taxon>Archelosauria</taxon>
        <taxon>Archosauria</taxon>
        <taxon>Dinosauria</taxon>
        <taxon>Saurischia</taxon>
        <taxon>Theropoda</taxon>
        <taxon>Coelurosauria</taxon>
        <taxon>Aves</taxon>
        <taxon>Neognathae</taxon>
        <taxon>Neoaves</taxon>
        <taxon>Telluraves</taxon>
        <taxon>Australaves</taxon>
        <taxon>Passeriformes</taxon>
        <taxon>Passeroidea</taxon>
        <taxon>Fringillidae</taxon>
        <taxon>Carduelinae</taxon>
        <taxon>Serinus</taxon>
    </lineage>
</organism>
<reference evidence="11" key="2">
    <citation type="submission" date="2025-09" db="UniProtKB">
        <authorList>
            <consortium name="Ensembl"/>
        </authorList>
    </citation>
    <scope>IDENTIFICATION</scope>
</reference>
<dbReference type="PROSITE" id="PS01186">
    <property type="entry name" value="EGF_2"/>
    <property type="match status" value="1"/>
</dbReference>
<evidence type="ECO:0008006" key="13">
    <source>
        <dbReference type="Google" id="ProtNLM"/>
    </source>
</evidence>
<feature type="domain" description="EGF-like" evidence="9">
    <location>
        <begin position="1159"/>
        <end position="1194"/>
    </location>
</feature>
<keyword evidence="12" id="KW-1185">Reference proteome</keyword>
<keyword evidence="3" id="KW-0677">Repeat</keyword>
<dbReference type="GO" id="GO:0005509">
    <property type="term" value="F:calcium ion binding"/>
    <property type="evidence" value="ECO:0007669"/>
    <property type="project" value="InterPro"/>
</dbReference>
<dbReference type="GO" id="GO:0009986">
    <property type="term" value="C:cell surface"/>
    <property type="evidence" value="ECO:0007669"/>
    <property type="project" value="TreeGrafter"/>
</dbReference>
<sequence length="1243" mass="136758">ANKCLCLSNSSLLILTPECWPGGHRILRDPRRSTTFDSLELQRAASQELVCDHSLPPAWYRLVLGQRPVEMPTRCVEMNKCGTQAPVWLSLRSESLPAPGESKRLTGCATWQGPGGTRDCCLFRIPVTVRNCGAFFVYLLQPTPGCMGYCAEASERRHLSCTRLASLALQPAITPELVQGRVHLKCSYSPAPPEPPVHFRVLWSRLSSPGKREQIQQEMTLQPFSYVEMDGANLRLGDTVFCTVTAFRRGSPEQQSLPEDSKGFYAGIKFLPESLEIAEDGKEHVLTVLSTVPIACPGQHDSCKITLQLSTEDLGPPDIILSACQVDLLPGPCSGSSCAAARVTVTAVTDFAQDGNRVSRLSARPAAARDVLWRAYTPRDVKVTVRDLPTGNCYSFTDPHIITFDGWRYNNHKIGTFLLSCSESWTFEVHVRQWDCGGHRSATACNCGVAAREGGDTVVLDTCNGHLQDSRPQLTIKSTEASPQVKILKSYGGRKITILFPSGAFVRADLSEWGMGVTVRTPGRDFNSTRGLCGLFDGMAHNDLNNVPEEDFLEEWRIPPGKSLFDKTPAPSEKKQRKNFCRCQKESTKPVPVANTKNAFQTPSPELSGCHHDHVDHSFAIPYLDVTSEFVTHAEAESTLRKDGKPPAKTFGQRYFSKSVQKRRSPEVPLNPLPHNVSMNGNSSIDSTKPTGDLRKAKRQDRYYKDSSFHPLQGPAQRHLESFAYFFPEDYFEGVRMKIPLSWPTPNGLTATKAREICHQTLANSTIGLACKGLLAKHLDEAIDICLLDLQLKDDVAWARALIALLENECERRVLESRKGEFPAGNQPSAAWEEILAALRCPALCRGHGGCTELGCQCLGGQGSHHCSSAKKQALEITALENGGICDVRASECSRIRVFGLGFRDSPSLHCQVTRLIHLNGEWIPREEEITTADFLSPGAVDCQIPLLNITQAVHFVAGDEPFARWQVKLSYSFFFSPSPSTHFYFLSFFFFWQENTCSIDGLCYGEGESSPTSPCLLCEPDISKFTWSVNENNLPPVFQAPSSQLLTFIGENFVYQLIAVDPEGSAVLFILEAGPRDARLSPAGLLLWKVDSEEMQTFEFTVSDECNAQSRYSIEVGVKPCSCLSGGTCVTNIKYPPGLGEYLCLCPNGFGGEFCQEDIRDCKSNPCGSGTCVDSVGSYFCKCPPGLGGLTCQEDKNECEESLCFPGVSCMNTFGSYACGTCPTGMEGNGKICKCKIFLLFF</sequence>
<dbReference type="PROSITE" id="PS00022">
    <property type="entry name" value="EGF_1"/>
    <property type="match status" value="2"/>
</dbReference>
<keyword evidence="1 7" id="KW-0245">EGF-like domain</keyword>
<dbReference type="Ensembl" id="ENSSCAT00000015136.1">
    <property type="protein sequence ID" value="ENSSCAP00000013464.1"/>
    <property type="gene ID" value="ENSSCAG00000009974.1"/>
</dbReference>
<dbReference type="PANTHER" id="PTHR14949">
    <property type="entry name" value="EGF-LIKE-DOMAIN, MULTIPLE 7, 8"/>
    <property type="match status" value="1"/>
</dbReference>
<evidence type="ECO:0000256" key="2">
    <source>
        <dbReference type="ARBA" id="ARBA00022729"/>
    </source>
</evidence>
<dbReference type="Pfam" id="PF00094">
    <property type="entry name" value="VWD"/>
    <property type="match status" value="1"/>
</dbReference>
<reference evidence="11" key="1">
    <citation type="submission" date="2025-08" db="UniProtKB">
        <authorList>
            <consortium name="Ensembl"/>
        </authorList>
    </citation>
    <scope>IDENTIFICATION</scope>
</reference>
<name>A0A8C9N797_SERCA</name>
<dbReference type="PROSITE" id="PS01187">
    <property type="entry name" value="EGF_CA"/>
    <property type="match status" value="1"/>
</dbReference>
<dbReference type="OMA" id="DGMAHND"/>
<dbReference type="Pfam" id="PF23283">
    <property type="entry name" value="D8C_UMOD"/>
    <property type="match status" value="1"/>
</dbReference>
<dbReference type="FunFam" id="2.10.25.10:FF:000499">
    <property type="entry name" value="Predicted protein"/>
    <property type="match status" value="1"/>
</dbReference>
<dbReference type="CDD" id="cd00054">
    <property type="entry name" value="EGF_CA"/>
    <property type="match status" value="2"/>
</dbReference>
<feature type="disulfide bond" evidence="7">
    <location>
        <begin position="1163"/>
        <end position="1173"/>
    </location>
</feature>
<dbReference type="GO" id="GO:0005576">
    <property type="term" value="C:extracellular region"/>
    <property type="evidence" value="ECO:0007669"/>
    <property type="project" value="TreeGrafter"/>
</dbReference>
<dbReference type="GeneTree" id="ENSGT00940000166779"/>
<evidence type="ECO:0000313" key="12">
    <source>
        <dbReference type="Proteomes" id="UP000694409"/>
    </source>
</evidence>
<dbReference type="SMART" id="SM00181">
    <property type="entry name" value="EGF"/>
    <property type="match status" value="3"/>
</dbReference>
<dbReference type="InterPro" id="IPR057885">
    <property type="entry name" value="Ig_VWDE"/>
</dbReference>
<dbReference type="InterPro" id="IPR057774">
    <property type="entry name" value="D8C_UMOD/GP2/OIT3-like"/>
</dbReference>
<evidence type="ECO:0000256" key="7">
    <source>
        <dbReference type="PROSITE-ProRule" id="PRU00076"/>
    </source>
</evidence>
<keyword evidence="2" id="KW-0732">Signal</keyword>
<evidence type="ECO:0000256" key="4">
    <source>
        <dbReference type="ARBA" id="ARBA00023054"/>
    </source>
</evidence>
<dbReference type="InterPro" id="IPR050969">
    <property type="entry name" value="Dev_Signal_Modulators"/>
</dbReference>
<dbReference type="Pfam" id="PF26129">
    <property type="entry name" value="Vwde"/>
    <property type="match status" value="1"/>
</dbReference>
<feature type="region of interest" description="Disordered" evidence="8">
    <location>
        <begin position="658"/>
        <end position="697"/>
    </location>
</feature>
<evidence type="ECO:0000256" key="6">
    <source>
        <dbReference type="ARBA" id="ARBA00023180"/>
    </source>
</evidence>
<keyword evidence="6" id="KW-0325">Glycoprotein</keyword>
<evidence type="ECO:0000256" key="1">
    <source>
        <dbReference type="ARBA" id="ARBA00022536"/>
    </source>
</evidence>
<dbReference type="PROSITE" id="PS50026">
    <property type="entry name" value="EGF_3"/>
    <property type="match status" value="2"/>
</dbReference>
<dbReference type="InterPro" id="IPR000742">
    <property type="entry name" value="EGF"/>
</dbReference>
<dbReference type="InterPro" id="IPR000152">
    <property type="entry name" value="EGF-type_Asp/Asn_hydroxyl_site"/>
</dbReference>
<dbReference type="Gene3D" id="2.10.25.10">
    <property type="entry name" value="Laminin"/>
    <property type="match status" value="3"/>
</dbReference>
<feature type="disulfide bond" evidence="7">
    <location>
        <begin position="1147"/>
        <end position="1156"/>
    </location>
</feature>
<feature type="domain" description="EGF-like" evidence="9">
    <location>
        <begin position="1118"/>
        <end position="1157"/>
    </location>
</feature>
<dbReference type="AlphaFoldDB" id="A0A8C9N797"/>
<dbReference type="InterPro" id="IPR001846">
    <property type="entry name" value="VWF_type-D"/>
</dbReference>
<dbReference type="PROSITE" id="PS51233">
    <property type="entry name" value="VWFD"/>
    <property type="match status" value="1"/>
</dbReference>
<accession>A0A8C9N797</accession>
<feature type="domain" description="VWFD" evidence="10">
    <location>
        <begin position="391"/>
        <end position="564"/>
    </location>
</feature>
<feature type="disulfide bond" evidence="7">
    <location>
        <begin position="1184"/>
        <end position="1193"/>
    </location>
</feature>
<evidence type="ECO:0000313" key="11">
    <source>
        <dbReference type="Ensembl" id="ENSSCAP00000013464.1"/>
    </source>
</evidence>
<evidence type="ECO:0000256" key="8">
    <source>
        <dbReference type="SAM" id="MobiDB-lite"/>
    </source>
</evidence>
<dbReference type="InterPro" id="IPR018097">
    <property type="entry name" value="EGF_Ca-bd_CS"/>
</dbReference>
<evidence type="ECO:0000256" key="3">
    <source>
        <dbReference type="ARBA" id="ARBA00022737"/>
    </source>
</evidence>
<feature type="compositionally biased region" description="Polar residues" evidence="8">
    <location>
        <begin position="677"/>
        <end position="690"/>
    </location>
</feature>
<dbReference type="FunFam" id="2.10.25.10:FF:000173">
    <property type="entry name" value="Neurogenic locus notch protein 2"/>
    <property type="match status" value="1"/>
</dbReference>